<feature type="non-terminal residue" evidence="4">
    <location>
        <position position="150"/>
    </location>
</feature>
<feature type="non-terminal residue" evidence="4">
    <location>
        <position position="1"/>
    </location>
</feature>
<dbReference type="Pfam" id="PF04408">
    <property type="entry name" value="WHD_HA2"/>
    <property type="match status" value="1"/>
</dbReference>
<keyword evidence="5" id="KW-1185">Reference proteome</keyword>
<organism evidence="4 5">
    <name type="scientific">Exocentrus adspersus</name>
    <dbReference type="NCBI Taxonomy" id="1586481"/>
    <lineage>
        <taxon>Eukaryota</taxon>
        <taxon>Metazoa</taxon>
        <taxon>Ecdysozoa</taxon>
        <taxon>Arthropoda</taxon>
        <taxon>Hexapoda</taxon>
        <taxon>Insecta</taxon>
        <taxon>Pterygota</taxon>
        <taxon>Neoptera</taxon>
        <taxon>Endopterygota</taxon>
        <taxon>Coleoptera</taxon>
        <taxon>Polyphaga</taxon>
        <taxon>Cucujiformia</taxon>
        <taxon>Chrysomeloidea</taxon>
        <taxon>Cerambycidae</taxon>
        <taxon>Lamiinae</taxon>
        <taxon>Acanthocinini</taxon>
        <taxon>Exocentrus</taxon>
    </lineage>
</organism>
<protein>
    <recommendedName>
        <fullName evidence="3">Helicase-associated domain-containing protein</fullName>
    </recommendedName>
</protein>
<dbReference type="GO" id="GO:0004386">
    <property type="term" value="F:helicase activity"/>
    <property type="evidence" value="ECO:0007669"/>
    <property type="project" value="TreeGrafter"/>
</dbReference>
<feature type="domain" description="Helicase-associated" evidence="3">
    <location>
        <begin position="92"/>
        <end position="150"/>
    </location>
</feature>
<keyword evidence="2" id="KW-0067">ATP-binding</keyword>
<name>A0AAV8VSU6_9CUCU</name>
<keyword evidence="1" id="KW-0547">Nucleotide-binding</keyword>
<dbReference type="Gene3D" id="3.40.50.300">
    <property type="entry name" value="P-loop containing nucleotide triphosphate hydrolases"/>
    <property type="match status" value="1"/>
</dbReference>
<dbReference type="AlphaFoldDB" id="A0AAV8VSU6"/>
<evidence type="ECO:0000259" key="3">
    <source>
        <dbReference type="SMART" id="SM00847"/>
    </source>
</evidence>
<dbReference type="PANTHER" id="PTHR18934">
    <property type="entry name" value="ATP-DEPENDENT RNA HELICASE"/>
    <property type="match status" value="1"/>
</dbReference>
<dbReference type="PANTHER" id="PTHR18934:SF213">
    <property type="entry name" value="3'-5' RNA HELICASE YTHDC2"/>
    <property type="match status" value="1"/>
</dbReference>
<dbReference type="InterPro" id="IPR027417">
    <property type="entry name" value="P-loop_NTPase"/>
</dbReference>
<evidence type="ECO:0000313" key="4">
    <source>
        <dbReference type="EMBL" id="KAJ8917114.1"/>
    </source>
</evidence>
<dbReference type="Proteomes" id="UP001159042">
    <property type="component" value="Unassembled WGS sequence"/>
</dbReference>
<reference evidence="4 5" key="1">
    <citation type="journal article" date="2023" name="Insect Mol. Biol.">
        <title>Genome sequencing provides insights into the evolution of gene families encoding plant cell wall-degrading enzymes in longhorned beetles.</title>
        <authorList>
            <person name="Shin N.R."/>
            <person name="Okamura Y."/>
            <person name="Kirsch R."/>
            <person name="Pauchet Y."/>
        </authorList>
    </citation>
    <scope>NUCLEOTIDE SEQUENCE [LARGE SCALE GENOMIC DNA]</scope>
    <source>
        <strain evidence="4">EAD_L_NR</strain>
    </source>
</reference>
<dbReference type="SMART" id="SM00847">
    <property type="entry name" value="HA2"/>
    <property type="match status" value="1"/>
</dbReference>
<dbReference type="EMBL" id="JANEYG010000035">
    <property type="protein sequence ID" value="KAJ8917114.1"/>
    <property type="molecule type" value="Genomic_DNA"/>
</dbReference>
<dbReference type="InterPro" id="IPR048333">
    <property type="entry name" value="HA2_WH"/>
</dbReference>
<comment type="caution">
    <text evidence="4">The sequence shown here is derived from an EMBL/GenBank/DDBJ whole genome shotgun (WGS) entry which is preliminary data.</text>
</comment>
<dbReference type="Pfam" id="PF21010">
    <property type="entry name" value="HA2_C"/>
    <property type="match status" value="1"/>
</dbReference>
<dbReference type="SUPFAM" id="SSF52540">
    <property type="entry name" value="P-loop containing nucleoside triphosphate hydrolases"/>
    <property type="match status" value="1"/>
</dbReference>
<proteinExistence type="predicted"/>
<gene>
    <name evidence="4" type="ORF">NQ315_012604</name>
</gene>
<evidence type="ECO:0000256" key="1">
    <source>
        <dbReference type="ARBA" id="ARBA00022741"/>
    </source>
</evidence>
<evidence type="ECO:0000256" key="2">
    <source>
        <dbReference type="ARBA" id="ARBA00022840"/>
    </source>
</evidence>
<dbReference type="GO" id="GO:0003723">
    <property type="term" value="F:RNA binding"/>
    <property type="evidence" value="ECO:0007669"/>
    <property type="project" value="TreeGrafter"/>
</dbReference>
<dbReference type="GO" id="GO:0005524">
    <property type="term" value="F:ATP binding"/>
    <property type="evidence" value="ECO:0007669"/>
    <property type="project" value="UniProtKB-KW"/>
</dbReference>
<dbReference type="InterPro" id="IPR007502">
    <property type="entry name" value="Helicase-assoc_dom"/>
</dbReference>
<dbReference type="Gene3D" id="1.20.120.1080">
    <property type="match status" value="1"/>
</dbReference>
<evidence type="ECO:0000313" key="5">
    <source>
        <dbReference type="Proteomes" id="UP001159042"/>
    </source>
</evidence>
<sequence length="150" mass="16859">YNKVSSLQTRWISQACAKQRTGRAGRTRPGVCFRMFSKQRYENMDVERVPEILRVSLEELCLHTKVIAPEGVNIHDFLTMAPDAPSANSIKVAVENLQYLGALDKEEELTPLGEYLAQLAIEPHLGKMLIYAVVFRCLEPVLTLAASMTH</sequence>
<accession>A0AAV8VSU6</accession>